<accession>A0A7D8YP60</accession>
<dbReference type="PANTHER" id="PTHR43794:SF11">
    <property type="entry name" value="AMIDOHYDROLASE-RELATED DOMAIN-CONTAINING PROTEIN"/>
    <property type="match status" value="1"/>
</dbReference>
<proteinExistence type="predicted"/>
<dbReference type="SUPFAM" id="SSF51338">
    <property type="entry name" value="Composite domain of metallo-dependent hydrolases"/>
    <property type="match status" value="1"/>
</dbReference>
<evidence type="ECO:0000313" key="4">
    <source>
        <dbReference type="Proteomes" id="UP000481288"/>
    </source>
</evidence>
<reference evidence="3 4" key="1">
    <citation type="submission" date="2018-05" db="EMBL/GenBank/DDBJ databases">
        <title>Whole genome sequencing for identification of molecular markers to develop diagnostic detection tools for the regulated plant pathogen Lachnellula willkommii.</title>
        <authorList>
            <person name="Giroux E."/>
            <person name="Bilodeau G."/>
        </authorList>
    </citation>
    <scope>NUCLEOTIDE SEQUENCE [LARGE SCALE GENOMIC DNA]</scope>
    <source>
        <strain evidence="3 4">CBS 625.97</strain>
    </source>
</reference>
<dbReference type="Gene3D" id="3.20.20.140">
    <property type="entry name" value="Metal-dependent hydrolases"/>
    <property type="match status" value="1"/>
</dbReference>
<keyword evidence="4" id="KW-1185">Reference proteome</keyword>
<evidence type="ECO:0000313" key="3">
    <source>
        <dbReference type="EMBL" id="TVY53011.1"/>
    </source>
</evidence>
<organism evidence="3 4">
    <name type="scientific">Lachnellula cervina</name>
    <dbReference type="NCBI Taxonomy" id="1316786"/>
    <lineage>
        <taxon>Eukaryota</taxon>
        <taxon>Fungi</taxon>
        <taxon>Dikarya</taxon>
        <taxon>Ascomycota</taxon>
        <taxon>Pezizomycotina</taxon>
        <taxon>Leotiomycetes</taxon>
        <taxon>Helotiales</taxon>
        <taxon>Lachnaceae</taxon>
        <taxon>Lachnellula</taxon>
    </lineage>
</organism>
<dbReference type="OrthoDB" id="194468at2759"/>
<dbReference type="SUPFAM" id="SSF51556">
    <property type="entry name" value="Metallo-dependent hydrolases"/>
    <property type="match status" value="1"/>
</dbReference>
<feature type="domain" description="Amidohydrolase-related" evidence="2">
    <location>
        <begin position="61"/>
        <end position="435"/>
    </location>
</feature>
<dbReference type="InterPro" id="IPR011059">
    <property type="entry name" value="Metal-dep_hydrolase_composite"/>
</dbReference>
<dbReference type="CDD" id="cd01298">
    <property type="entry name" value="ATZ_TRZ_like"/>
    <property type="match status" value="1"/>
</dbReference>
<dbReference type="InterPro" id="IPR032466">
    <property type="entry name" value="Metal_Hydrolase"/>
</dbReference>
<dbReference type="EMBL" id="QGMG01000516">
    <property type="protein sequence ID" value="TVY53011.1"/>
    <property type="molecule type" value="Genomic_DNA"/>
</dbReference>
<dbReference type="PANTHER" id="PTHR43794">
    <property type="entry name" value="AMINOHYDROLASE SSNA-RELATED"/>
    <property type="match status" value="1"/>
</dbReference>
<dbReference type="GO" id="GO:0016810">
    <property type="term" value="F:hydrolase activity, acting on carbon-nitrogen (but not peptide) bonds"/>
    <property type="evidence" value="ECO:0007669"/>
    <property type="project" value="InterPro"/>
</dbReference>
<dbReference type="InterPro" id="IPR050287">
    <property type="entry name" value="MTA/SAH_deaminase"/>
</dbReference>
<protein>
    <recommendedName>
        <fullName evidence="2">Amidohydrolase-related domain-containing protein</fullName>
    </recommendedName>
</protein>
<evidence type="ECO:0000259" key="2">
    <source>
        <dbReference type="Pfam" id="PF01979"/>
    </source>
</evidence>
<dbReference type="InterPro" id="IPR006680">
    <property type="entry name" value="Amidohydro-rel"/>
</dbReference>
<gene>
    <name evidence="3" type="ORF">LCER1_G006482</name>
</gene>
<dbReference type="Proteomes" id="UP000481288">
    <property type="component" value="Unassembled WGS sequence"/>
</dbReference>
<dbReference type="AlphaFoldDB" id="A0A7D8YP60"/>
<dbReference type="Gene3D" id="2.30.40.10">
    <property type="entry name" value="Urease, subunit C, domain 1"/>
    <property type="match status" value="1"/>
</dbReference>
<evidence type="ECO:0000256" key="1">
    <source>
        <dbReference type="ARBA" id="ARBA00022801"/>
    </source>
</evidence>
<sequence>MASTLYTNATIITVNHERHVIRDGWILVVGNLIAAIGPTSSINSKLNKPANTRIISLQGKIVIPGLINAHAHLIQSLIRGLAEGMPLHQWACDTIWPMEAAFEAGDGYIAAKLTMAEMLKTGTTCFLEPMLPVQAGLDNISRAVGEVGIRACLGTLVKGPKTHNHLGVADARDKDSALMSVQAAIANYKKYHGNFNDRLHIWMAADTPRGADESGFAAIGDAGLQHGIRVTMHCAEASRDKTMIREAYKATPLEFCSNTNIVGSHVVLAHLVHIAEDLDIDILQRTGTSVAHNPTSNAKLGDGIAPIPQMLAANINVALGSDGGPCNNAYDLFRDMHLAGLIHCAKAEDPTLLPAEQVLEMATINGARALGLESSLGSLEVGKKADFVVIDPSGLGAAPYDPADTTCSGMHPTTVVVHSCSGENVDMVVLDGEIVVEDGVLLRVDEAQIKQSARDASSRLRQSSGVKAQPMKLGWQYI</sequence>
<comment type="caution">
    <text evidence="3">The sequence shown here is derived from an EMBL/GenBank/DDBJ whole genome shotgun (WGS) entry which is preliminary data.</text>
</comment>
<dbReference type="Pfam" id="PF01979">
    <property type="entry name" value="Amidohydro_1"/>
    <property type="match status" value="1"/>
</dbReference>
<keyword evidence="1" id="KW-0378">Hydrolase</keyword>
<name>A0A7D8YP60_9HELO</name>